<keyword evidence="1" id="KW-0812">Transmembrane</keyword>
<dbReference type="Proteomes" id="UP000001116">
    <property type="component" value="Chromosome"/>
</dbReference>
<keyword evidence="1" id="KW-1133">Transmembrane helix</keyword>
<evidence type="ECO:0000313" key="2">
    <source>
        <dbReference type="EMBL" id="ABS05248.1"/>
    </source>
</evidence>
<gene>
    <name evidence="2" type="ordered locus">Krad_3785</name>
</gene>
<protein>
    <submittedName>
        <fullName evidence="2">TadE family protein</fullName>
    </submittedName>
</protein>
<dbReference type="EMBL" id="CP000750">
    <property type="protein sequence ID" value="ABS05248.1"/>
    <property type="molecule type" value="Genomic_DNA"/>
</dbReference>
<dbReference type="RefSeq" id="WP_012086470.1">
    <property type="nucleotide sequence ID" value="NC_009664.2"/>
</dbReference>
<dbReference type="KEGG" id="kra:Krad_3785"/>
<sequence length="148" mass="14719">MNAGARPGPEAGVSDGGSAAVEFLAVGVLLLVPIAYLVLTLGRVQAATFAAESGAREASRVVAAAPRGESAARAAVALALADQGFAPAAGDLALECAADPCRSPGAEVVATVRVEVDLPLVPGFLAAAVPARVPVQVRRVAVVDRFVP</sequence>
<dbReference type="eggNOG" id="ENOG503343S">
    <property type="taxonomic scope" value="Bacteria"/>
</dbReference>
<feature type="transmembrane region" description="Helical" evidence="1">
    <location>
        <begin position="20"/>
        <end position="39"/>
    </location>
</feature>
<evidence type="ECO:0000256" key="1">
    <source>
        <dbReference type="SAM" id="Phobius"/>
    </source>
</evidence>
<dbReference type="OrthoDB" id="4869494at2"/>
<name>A6WEK9_KINRD</name>
<accession>A6WEK9</accession>
<proteinExistence type="predicted"/>
<evidence type="ECO:0000313" key="3">
    <source>
        <dbReference type="Proteomes" id="UP000001116"/>
    </source>
</evidence>
<dbReference type="HOGENOM" id="CLU_116587_2_0_11"/>
<keyword evidence="1" id="KW-0472">Membrane</keyword>
<dbReference type="AlphaFoldDB" id="A6WEK9"/>
<organism evidence="2 3">
    <name type="scientific">Kineococcus radiotolerans (strain ATCC BAA-149 / DSM 14245 / SRS30216)</name>
    <dbReference type="NCBI Taxonomy" id="266940"/>
    <lineage>
        <taxon>Bacteria</taxon>
        <taxon>Bacillati</taxon>
        <taxon>Actinomycetota</taxon>
        <taxon>Actinomycetes</taxon>
        <taxon>Kineosporiales</taxon>
        <taxon>Kineosporiaceae</taxon>
        <taxon>Kineococcus</taxon>
    </lineage>
</organism>
<keyword evidence="3" id="KW-1185">Reference proteome</keyword>
<dbReference type="STRING" id="266940.Krad_3785"/>
<reference evidence="3" key="1">
    <citation type="journal article" date="2008" name="PLoS ONE">
        <title>Survival in nuclear waste, extreme resistance, and potential applications gleaned from the genome sequence of Kineococcus radiotolerans SRS30216.</title>
        <authorList>
            <person name="Bagwell C.E."/>
            <person name="Bhat S."/>
            <person name="Hawkins G.M."/>
            <person name="Smith B.W."/>
            <person name="Biswas T."/>
            <person name="Hoover T.R."/>
            <person name="Saunders E."/>
            <person name="Han C.S."/>
            <person name="Tsodikov O.V."/>
            <person name="Shimkets L.J."/>
        </authorList>
    </citation>
    <scope>NUCLEOTIDE SEQUENCE [LARGE SCALE GENOMIC DNA]</scope>
    <source>
        <strain evidence="3">ATCC BAA-149 / DSM 14245 / SRS30216</strain>
    </source>
</reference>